<gene>
    <name evidence="7" type="ORF">THARTR1_01845</name>
</gene>
<organism evidence="7 8">
    <name type="scientific">Trichoderma harzianum</name>
    <name type="common">Hypocrea lixii</name>
    <dbReference type="NCBI Taxonomy" id="5544"/>
    <lineage>
        <taxon>Eukaryota</taxon>
        <taxon>Fungi</taxon>
        <taxon>Dikarya</taxon>
        <taxon>Ascomycota</taxon>
        <taxon>Pezizomycotina</taxon>
        <taxon>Sordariomycetes</taxon>
        <taxon>Hypocreomycetidae</taxon>
        <taxon>Hypocreales</taxon>
        <taxon>Hypocreaceae</taxon>
        <taxon>Trichoderma</taxon>
    </lineage>
</organism>
<evidence type="ECO:0000256" key="3">
    <source>
        <dbReference type="ARBA" id="ARBA00023242"/>
    </source>
</evidence>
<keyword evidence="1" id="KW-0805">Transcription regulation</keyword>
<evidence type="ECO:0000256" key="4">
    <source>
        <dbReference type="SAM" id="MobiDB-lite"/>
    </source>
</evidence>
<keyword evidence="3" id="KW-0539">Nucleus</keyword>
<evidence type="ECO:0000256" key="2">
    <source>
        <dbReference type="ARBA" id="ARBA00023163"/>
    </source>
</evidence>
<dbReference type="GO" id="GO:0008270">
    <property type="term" value="F:zinc ion binding"/>
    <property type="evidence" value="ECO:0007669"/>
    <property type="project" value="InterPro"/>
</dbReference>
<feature type="transmembrane region" description="Helical" evidence="5">
    <location>
        <begin position="457"/>
        <end position="479"/>
    </location>
</feature>
<evidence type="ECO:0000256" key="1">
    <source>
        <dbReference type="ARBA" id="ARBA00023015"/>
    </source>
</evidence>
<keyword evidence="5" id="KW-0472">Membrane</keyword>
<dbReference type="OrthoDB" id="3362851at2759"/>
<dbReference type="GO" id="GO:0006351">
    <property type="term" value="P:DNA-templated transcription"/>
    <property type="evidence" value="ECO:0007669"/>
    <property type="project" value="InterPro"/>
</dbReference>
<feature type="domain" description="Xylanolytic transcriptional activator regulatory" evidence="6">
    <location>
        <begin position="122"/>
        <end position="383"/>
    </location>
</feature>
<protein>
    <recommendedName>
        <fullName evidence="6">Xylanolytic transcriptional activator regulatory domain-containing protein</fullName>
    </recommendedName>
</protein>
<sequence>MAWGNESHGPEPDVEWSETQRGKVWETPIGDALNGLQNIPRRQPRLHQAAASTGAALHALCIACPRAEHIFSHLIGSFSRNEAHTEAPNPMEESEQGHNAPPVKSAMAESPTTQCTQNVAVDAYFEHFHALYPMIDELWFRAILSRKDRTDDGWVALSNMVLALGCIAVDDKSHLYYYERLRQVIGYNTFGSGNLEMLQALILLGGCYLHYVNSPNTASLILSTGFQMAISMGLHRDPTIQAGLKSCGAGNTRNPYSLPLVEVKRRTWWSLVCADLGTGIWSGRPKLNRWDSLTMDTALPSTTIAASSTSSISKSRAKGEDPEARDWYGTSLRYTAELAKILTKMGNCMARITPLTAQEVKSLDNQLQSQGQIHSVKWRHSINSCPRSVRVWQNMQHCYLLFARMAFRRPLLVRLAYDISLRSTMTSEDWEVVSGCQSMASELIGELSEKPKQSKIMAWYSSFLLFQACLVLLISIALASRMDTFDENMVDLWKQRMSKAILTFGELSPYTRPSDRYGEIIRALYDAVSRCDDTTQDDWQHAWTRQQDISQSTSEGLMPATSCWDWLDHAQDMATTGPFLDLFSNYFTFGQEGENWFIPPGE</sequence>
<feature type="region of interest" description="Disordered" evidence="4">
    <location>
        <begin position="82"/>
        <end position="111"/>
    </location>
</feature>
<dbReference type="PANTHER" id="PTHR47424:SF5">
    <property type="entry name" value="ZN(II)2CYS6 TRANSCRIPTION FACTOR (EUROFUNG)"/>
    <property type="match status" value="1"/>
</dbReference>
<dbReference type="Pfam" id="PF04082">
    <property type="entry name" value="Fungal_trans"/>
    <property type="match status" value="1"/>
</dbReference>
<dbReference type="EMBL" id="MTYI01000021">
    <property type="protein sequence ID" value="PNP58330.1"/>
    <property type="molecule type" value="Genomic_DNA"/>
</dbReference>
<keyword evidence="2" id="KW-0804">Transcription</keyword>
<dbReference type="InterPro" id="IPR007219">
    <property type="entry name" value="XnlR_reg_dom"/>
</dbReference>
<dbReference type="InterPro" id="IPR051127">
    <property type="entry name" value="Fungal_SecMet_Regulators"/>
</dbReference>
<dbReference type="GO" id="GO:0000978">
    <property type="term" value="F:RNA polymerase II cis-regulatory region sequence-specific DNA binding"/>
    <property type="evidence" value="ECO:0007669"/>
    <property type="project" value="TreeGrafter"/>
</dbReference>
<feature type="region of interest" description="Disordered" evidence="4">
    <location>
        <begin position="1"/>
        <end position="20"/>
    </location>
</feature>
<proteinExistence type="predicted"/>
<dbReference type="AlphaFoldDB" id="A0A2K0UKM5"/>
<reference evidence="7 8" key="1">
    <citation type="submission" date="2017-02" db="EMBL/GenBank/DDBJ databases">
        <title>Genomes of Trichoderma spp. with biocontrol activity.</title>
        <authorList>
            <person name="Gardiner D."/>
            <person name="Kazan K."/>
            <person name="Vos C."/>
            <person name="Harvey P."/>
        </authorList>
    </citation>
    <scope>NUCLEOTIDE SEQUENCE [LARGE SCALE GENOMIC DNA]</scope>
    <source>
        <strain evidence="7 8">Tr1</strain>
    </source>
</reference>
<dbReference type="GO" id="GO:0000981">
    <property type="term" value="F:DNA-binding transcription factor activity, RNA polymerase II-specific"/>
    <property type="evidence" value="ECO:0007669"/>
    <property type="project" value="TreeGrafter"/>
</dbReference>
<comment type="caution">
    <text evidence="7">The sequence shown here is derived from an EMBL/GenBank/DDBJ whole genome shotgun (WGS) entry which is preliminary data.</text>
</comment>
<accession>A0A2K0UKM5</accession>
<evidence type="ECO:0000313" key="8">
    <source>
        <dbReference type="Proteomes" id="UP000236290"/>
    </source>
</evidence>
<keyword evidence="5" id="KW-0812">Transmembrane</keyword>
<name>A0A2K0UKM5_TRIHA</name>
<dbReference type="GO" id="GO:0005634">
    <property type="term" value="C:nucleus"/>
    <property type="evidence" value="ECO:0007669"/>
    <property type="project" value="TreeGrafter"/>
</dbReference>
<evidence type="ECO:0000313" key="7">
    <source>
        <dbReference type="EMBL" id="PNP58330.1"/>
    </source>
</evidence>
<dbReference type="Proteomes" id="UP000236290">
    <property type="component" value="Unassembled WGS sequence"/>
</dbReference>
<evidence type="ECO:0000256" key="5">
    <source>
        <dbReference type="SAM" id="Phobius"/>
    </source>
</evidence>
<evidence type="ECO:0000259" key="6">
    <source>
        <dbReference type="Pfam" id="PF04082"/>
    </source>
</evidence>
<dbReference type="GO" id="GO:0000435">
    <property type="term" value="P:positive regulation of transcription from RNA polymerase II promoter by galactose"/>
    <property type="evidence" value="ECO:0007669"/>
    <property type="project" value="TreeGrafter"/>
</dbReference>
<dbReference type="PANTHER" id="PTHR47424">
    <property type="entry name" value="REGULATORY PROTEIN GAL4"/>
    <property type="match status" value="1"/>
</dbReference>
<keyword evidence="5" id="KW-1133">Transmembrane helix</keyword>
<dbReference type="CDD" id="cd12148">
    <property type="entry name" value="fungal_TF_MHR"/>
    <property type="match status" value="1"/>
</dbReference>